<protein>
    <submittedName>
        <fullName evidence="1">Uncharacterized protein</fullName>
    </submittedName>
</protein>
<dbReference type="RefSeq" id="WP_253019635.1">
    <property type="nucleotide sequence ID" value="NZ_JAJAGH010000004.1"/>
</dbReference>
<organism evidence="1 2">
    <name type="scientific">Hominibacterium faecale</name>
    <dbReference type="NCBI Taxonomy" id="2839743"/>
    <lineage>
        <taxon>Bacteria</taxon>
        <taxon>Bacillati</taxon>
        <taxon>Bacillota</taxon>
        <taxon>Clostridia</taxon>
        <taxon>Peptostreptococcales</taxon>
        <taxon>Anaerovoracaceae</taxon>
        <taxon>Hominibacterium</taxon>
    </lineage>
</organism>
<gene>
    <name evidence="1" type="ORF">OBO34_05370</name>
</gene>
<evidence type="ECO:0000313" key="1">
    <source>
        <dbReference type="EMBL" id="MCU7377785.1"/>
    </source>
</evidence>
<keyword evidence="2" id="KW-1185">Reference proteome</keyword>
<comment type="caution">
    <text evidence="1">The sequence shown here is derived from an EMBL/GenBank/DDBJ whole genome shotgun (WGS) entry which is preliminary data.</text>
</comment>
<dbReference type="AlphaFoldDB" id="A0A9J6QKW5"/>
<reference evidence="1" key="1">
    <citation type="submission" date="2022-09" db="EMBL/GenBank/DDBJ databases">
        <title>Culturomic study of gut microbiota in children with autism spectrum disorder.</title>
        <authorList>
            <person name="Efimov B.A."/>
            <person name="Chaplin A.V."/>
            <person name="Sokolova S.R."/>
            <person name="Pikina A.P."/>
            <person name="Korzhanova M."/>
            <person name="Belova V."/>
            <person name="Korostin D."/>
        </authorList>
    </citation>
    <scope>NUCLEOTIDE SEQUENCE</scope>
    <source>
        <strain evidence="1">ASD5510</strain>
    </source>
</reference>
<dbReference type="Proteomes" id="UP001065549">
    <property type="component" value="Unassembled WGS sequence"/>
</dbReference>
<sequence length="54" mass="5961">MNKERQTMKAIALTLCLCLLLGVFAFGNPQAAYGWTPSEQAQERCYGKLIVGPE</sequence>
<accession>A0A9J6QKW5</accession>
<dbReference type="EMBL" id="JAOSHN010000002">
    <property type="protein sequence ID" value="MCU7377785.1"/>
    <property type="molecule type" value="Genomic_DNA"/>
</dbReference>
<proteinExistence type="predicted"/>
<evidence type="ECO:0000313" key="2">
    <source>
        <dbReference type="Proteomes" id="UP001065549"/>
    </source>
</evidence>
<name>A0A9J6QKW5_9FIRM</name>